<dbReference type="InterPro" id="IPR036388">
    <property type="entry name" value="WH-like_DNA-bd_sf"/>
</dbReference>
<dbReference type="CDD" id="cd18873">
    <property type="entry name" value="NUDIX_NadM_like"/>
    <property type="match status" value="1"/>
</dbReference>
<dbReference type="Proteomes" id="UP000184050">
    <property type="component" value="Unassembled WGS sequence"/>
</dbReference>
<protein>
    <submittedName>
        <fullName evidence="2">8-oxo-dGTP diphosphatase</fullName>
    </submittedName>
</protein>
<dbReference type="OrthoDB" id="9786141at2"/>
<dbReference type="InterPro" id="IPR015797">
    <property type="entry name" value="NUDIX_hydrolase-like_dom_sf"/>
</dbReference>
<proteinExistence type="predicted"/>
<gene>
    <name evidence="2" type="ORF">SAMN05444280_12629</name>
</gene>
<dbReference type="RefSeq" id="WP_073171460.1">
    <property type="nucleotide sequence ID" value="NZ_FQZE01000026.1"/>
</dbReference>
<dbReference type="Gene3D" id="3.90.79.10">
    <property type="entry name" value="Nucleoside Triphosphate Pyrophosphohydrolase"/>
    <property type="match status" value="1"/>
</dbReference>
<dbReference type="EMBL" id="FQZE01000026">
    <property type="protein sequence ID" value="SHJ68330.1"/>
    <property type="molecule type" value="Genomic_DNA"/>
</dbReference>
<dbReference type="STRING" id="1168035.SAMN05444280_12629"/>
<dbReference type="Pfam" id="PF21906">
    <property type="entry name" value="WHD_NrtR"/>
    <property type="match status" value="1"/>
</dbReference>
<evidence type="ECO:0000259" key="1">
    <source>
        <dbReference type="Pfam" id="PF21906"/>
    </source>
</evidence>
<dbReference type="InterPro" id="IPR054105">
    <property type="entry name" value="WHD_NrtR"/>
</dbReference>
<dbReference type="SUPFAM" id="SSF55811">
    <property type="entry name" value="Nudix"/>
    <property type="match status" value="1"/>
</dbReference>
<evidence type="ECO:0000313" key="2">
    <source>
        <dbReference type="EMBL" id="SHJ68330.1"/>
    </source>
</evidence>
<dbReference type="InterPro" id="IPR036390">
    <property type="entry name" value="WH_DNA-bd_sf"/>
</dbReference>
<organism evidence="2 3">
    <name type="scientific">Tangfeifania diversioriginum</name>
    <dbReference type="NCBI Taxonomy" id="1168035"/>
    <lineage>
        <taxon>Bacteria</taxon>
        <taxon>Pseudomonadati</taxon>
        <taxon>Bacteroidota</taxon>
        <taxon>Bacteroidia</taxon>
        <taxon>Marinilabiliales</taxon>
        <taxon>Prolixibacteraceae</taxon>
        <taxon>Tangfeifania</taxon>
    </lineage>
</organism>
<dbReference type="Gene3D" id="1.10.10.10">
    <property type="entry name" value="Winged helix-like DNA-binding domain superfamily/Winged helix DNA-binding domain"/>
    <property type="match status" value="1"/>
</dbReference>
<keyword evidence="3" id="KW-1185">Reference proteome</keyword>
<reference evidence="2 3" key="1">
    <citation type="submission" date="2016-11" db="EMBL/GenBank/DDBJ databases">
        <authorList>
            <person name="Jaros S."/>
            <person name="Januszkiewicz K."/>
            <person name="Wedrychowicz H."/>
        </authorList>
    </citation>
    <scope>NUCLEOTIDE SEQUENCE [LARGE SCALE GENOMIC DNA]</scope>
    <source>
        <strain evidence="2 3">DSM 27063</strain>
    </source>
</reference>
<dbReference type="SUPFAM" id="SSF46785">
    <property type="entry name" value="Winged helix' DNA-binding domain"/>
    <property type="match status" value="1"/>
</dbReference>
<dbReference type="AlphaFoldDB" id="A0A1M6LAU4"/>
<evidence type="ECO:0000313" key="3">
    <source>
        <dbReference type="Proteomes" id="UP000184050"/>
    </source>
</evidence>
<name>A0A1M6LAU4_9BACT</name>
<accession>A0A1M6LAU4</accession>
<feature type="domain" description="NrtR DNA-binding winged helix" evidence="1">
    <location>
        <begin position="171"/>
        <end position="231"/>
    </location>
</feature>
<sequence>MILKNISVDCVLFGFQNNKLKVLLWQAEPELLENFLTSEEEYEQIKILFEKNPALGSDNYWGLIGTHLPMEEDLDGYAKKILQTTTGLDDVYLKQVKTFGSPGRVPHYRVLTVAYYSLINPDYHDLKLSPLAKSVRWFDIDDIPNVIFDVKEIINAALKKLREEAQYHPVGFHLLPEKFTLTQLQSLYEVILGEKLDTRNFRKKIQNMNLLIDTQEKQKNVAHRAAKLYTFDIDVYHKLVEEGLNFRI</sequence>